<feature type="domain" description="Core-binding (CB)" evidence="13">
    <location>
        <begin position="1"/>
        <end position="83"/>
    </location>
</feature>
<keyword evidence="6 11" id="KW-0159">Chromosome partition</keyword>
<dbReference type="PROSITE" id="PS51898">
    <property type="entry name" value="TYR_RECOMBINASE"/>
    <property type="match status" value="1"/>
</dbReference>
<dbReference type="Pfam" id="PF02899">
    <property type="entry name" value="Phage_int_SAM_1"/>
    <property type="match status" value="1"/>
</dbReference>
<dbReference type="InterPro" id="IPR010998">
    <property type="entry name" value="Integrase_recombinase_N"/>
</dbReference>
<dbReference type="InterPro" id="IPR013762">
    <property type="entry name" value="Integrase-like_cat_sf"/>
</dbReference>
<dbReference type="HAMAP" id="MF_01807">
    <property type="entry name" value="Recomb_XerD"/>
    <property type="match status" value="1"/>
</dbReference>
<comment type="function">
    <text evidence="11">Site-specific tyrosine recombinase, which acts by catalyzing the cutting and rejoining of the recombining DNA molecules. The XerC-XerD complex is essential to convert dimers of the bacterial chromosome into monomers to permit their segregation at cell division. It also contributes to the segregational stability of plasmids.</text>
</comment>
<evidence type="ECO:0000256" key="6">
    <source>
        <dbReference type="ARBA" id="ARBA00022829"/>
    </source>
</evidence>
<evidence type="ECO:0000259" key="13">
    <source>
        <dbReference type="PROSITE" id="PS51900"/>
    </source>
</evidence>
<comment type="caution">
    <text evidence="14">The sequence shown here is derived from an EMBL/GenBank/DDBJ whole genome shotgun (WGS) entry which is preliminary data.</text>
</comment>
<evidence type="ECO:0000256" key="8">
    <source>
        <dbReference type="ARBA" id="ARBA00023125"/>
    </source>
</evidence>
<feature type="active site" evidence="11">
    <location>
        <position position="243"/>
    </location>
</feature>
<keyword evidence="8 11" id="KW-0238">DNA-binding</keyword>
<evidence type="ECO:0000256" key="10">
    <source>
        <dbReference type="ARBA" id="ARBA00023306"/>
    </source>
</evidence>
<feature type="active site" evidence="11">
    <location>
        <position position="172"/>
    </location>
</feature>
<evidence type="ECO:0000256" key="5">
    <source>
        <dbReference type="ARBA" id="ARBA00022618"/>
    </source>
</evidence>
<dbReference type="PROSITE" id="PS51900">
    <property type="entry name" value="CB"/>
    <property type="match status" value="1"/>
</dbReference>
<evidence type="ECO:0000256" key="11">
    <source>
        <dbReference type="HAMAP-Rule" id="MF_01807"/>
    </source>
</evidence>
<dbReference type="PANTHER" id="PTHR30349">
    <property type="entry name" value="PHAGE INTEGRASE-RELATED"/>
    <property type="match status" value="1"/>
</dbReference>
<keyword evidence="10 11" id="KW-0131">Cell cycle</keyword>
<dbReference type="Proteomes" id="UP001595776">
    <property type="component" value="Unassembled WGS sequence"/>
</dbReference>
<dbReference type="SUPFAM" id="SSF56349">
    <property type="entry name" value="DNA breaking-rejoining enzymes"/>
    <property type="match status" value="1"/>
</dbReference>
<accession>A0ABV8U4Y0</accession>
<keyword evidence="15" id="KW-1185">Reference proteome</keyword>
<comment type="subunit">
    <text evidence="11">Forms a cyclic heterotetrameric complex composed of two molecules of XerC and two molecules of XerD.</text>
</comment>
<evidence type="ECO:0000313" key="15">
    <source>
        <dbReference type="Proteomes" id="UP001595776"/>
    </source>
</evidence>
<evidence type="ECO:0000256" key="3">
    <source>
        <dbReference type="ARBA" id="ARBA00015810"/>
    </source>
</evidence>
<dbReference type="PANTHER" id="PTHR30349:SF90">
    <property type="entry name" value="TYROSINE RECOMBINASE XERD"/>
    <property type="match status" value="1"/>
</dbReference>
<dbReference type="Gene3D" id="1.10.443.10">
    <property type="entry name" value="Intergrase catalytic core"/>
    <property type="match status" value="1"/>
</dbReference>
<keyword evidence="7 11" id="KW-0229">DNA integration</keyword>
<name>A0ABV8U4Y0_9PROT</name>
<feature type="active site" evidence="11">
    <location>
        <position position="246"/>
    </location>
</feature>
<dbReference type="InterPro" id="IPR050090">
    <property type="entry name" value="Tyrosine_recombinase_XerCD"/>
</dbReference>
<dbReference type="HAMAP" id="MF_01808">
    <property type="entry name" value="Recomb_XerC_XerD"/>
    <property type="match status" value="1"/>
</dbReference>
<organism evidence="14 15">
    <name type="scientific">Kordiimonas lipolytica</name>
    <dbReference type="NCBI Taxonomy" id="1662421"/>
    <lineage>
        <taxon>Bacteria</taxon>
        <taxon>Pseudomonadati</taxon>
        <taxon>Pseudomonadota</taxon>
        <taxon>Alphaproteobacteria</taxon>
        <taxon>Kordiimonadales</taxon>
        <taxon>Kordiimonadaceae</taxon>
        <taxon>Kordiimonas</taxon>
    </lineage>
</organism>
<proteinExistence type="inferred from homology"/>
<evidence type="ECO:0000313" key="14">
    <source>
        <dbReference type="EMBL" id="MFC4346266.1"/>
    </source>
</evidence>
<protein>
    <recommendedName>
        <fullName evidence="3 11">Tyrosine recombinase XerD</fullName>
    </recommendedName>
</protein>
<dbReference type="NCBIfam" id="NF001399">
    <property type="entry name" value="PRK00283.1"/>
    <property type="match status" value="1"/>
</dbReference>
<dbReference type="Pfam" id="PF00589">
    <property type="entry name" value="Phage_integrase"/>
    <property type="match status" value="1"/>
</dbReference>
<keyword evidence="5 11" id="KW-0132">Cell division</keyword>
<dbReference type="EMBL" id="JBHSCR010000001">
    <property type="protein sequence ID" value="MFC4346266.1"/>
    <property type="molecule type" value="Genomic_DNA"/>
</dbReference>
<evidence type="ECO:0000256" key="7">
    <source>
        <dbReference type="ARBA" id="ARBA00022908"/>
    </source>
</evidence>
<feature type="domain" description="Tyr recombinase" evidence="12">
    <location>
        <begin position="104"/>
        <end position="291"/>
    </location>
</feature>
<dbReference type="InterPro" id="IPR023009">
    <property type="entry name" value="Tyrosine_recombinase_XerC/XerD"/>
</dbReference>
<dbReference type="InterPro" id="IPR011932">
    <property type="entry name" value="Recomb_XerD"/>
</dbReference>
<dbReference type="InterPro" id="IPR002104">
    <property type="entry name" value="Integrase_catalytic"/>
</dbReference>
<dbReference type="InterPro" id="IPR004107">
    <property type="entry name" value="Integrase_SAM-like_N"/>
</dbReference>
<comment type="similarity">
    <text evidence="2 11">Belongs to the 'phage' integrase family. XerD subfamily.</text>
</comment>
<sequence length="298" mass="32961">MSDASLIDQFLEMLAAEKGRAKNSLMAYRRDLEDFTEHSTSKLVSADAQDIRDYLSGLNRRGLKAGTVARRLSAIRQFYLFLYSDGLRPDNPAKNIESPRPEQKLPKVLSESDVDRLLDTAEAQAAAGGMSEKRLHALVETLYATGLRVSELVTLPKRAVGPDTTMIMVRGKGGRERMVPLGDKARHALMAHMEAVRTSPFKDSPYLFPSRGKEGFLTRRRVGQLMKDLAVAAGVMPSAVSPHKLRHAFATHLLAHGADLRAVQQMLGHADISTTQIYTHVLEERLKSLVLTKHPLGD</sequence>
<gene>
    <name evidence="11" type="primary">xerD</name>
    <name evidence="14" type="ORF">ACFO5Q_00215</name>
</gene>
<feature type="active site" evidence="11">
    <location>
        <position position="148"/>
    </location>
</feature>
<keyword evidence="4 11" id="KW-0963">Cytoplasm</keyword>
<comment type="subcellular location">
    <subcellularLocation>
        <location evidence="1 11">Cytoplasm</location>
    </subcellularLocation>
</comment>
<evidence type="ECO:0000256" key="4">
    <source>
        <dbReference type="ARBA" id="ARBA00022490"/>
    </source>
</evidence>
<dbReference type="InterPro" id="IPR011010">
    <property type="entry name" value="DNA_brk_join_enz"/>
</dbReference>
<dbReference type="InterPro" id="IPR044068">
    <property type="entry name" value="CB"/>
</dbReference>
<dbReference type="RefSeq" id="WP_068150462.1">
    <property type="nucleotide sequence ID" value="NZ_JBHSCR010000001.1"/>
</dbReference>
<feature type="active site" evidence="11">
    <location>
        <position position="269"/>
    </location>
</feature>
<evidence type="ECO:0000256" key="9">
    <source>
        <dbReference type="ARBA" id="ARBA00023172"/>
    </source>
</evidence>
<evidence type="ECO:0000256" key="1">
    <source>
        <dbReference type="ARBA" id="ARBA00004496"/>
    </source>
</evidence>
<evidence type="ECO:0000256" key="2">
    <source>
        <dbReference type="ARBA" id="ARBA00010450"/>
    </source>
</evidence>
<evidence type="ECO:0000259" key="12">
    <source>
        <dbReference type="PROSITE" id="PS51898"/>
    </source>
</evidence>
<reference evidence="15" key="1">
    <citation type="journal article" date="2019" name="Int. J. Syst. Evol. Microbiol.">
        <title>The Global Catalogue of Microorganisms (GCM) 10K type strain sequencing project: providing services to taxonomists for standard genome sequencing and annotation.</title>
        <authorList>
            <consortium name="The Broad Institute Genomics Platform"/>
            <consortium name="The Broad Institute Genome Sequencing Center for Infectious Disease"/>
            <person name="Wu L."/>
            <person name="Ma J."/>
        </authorList>
    </citation>
    <scope>NUCLEOTIDE SEQUENCE [LARGE SCALE GENOMIC DNA]</scope>
    <source>
        <strain evidence="15">CGMCC 1.15304</strain>
    </source>
</reference>
<keyword evidence="9 11" id="KW-0233">DNA recombination</keyword>
<feature type="active site" description="O-(3'-phospho-DNA)-tyrosine intermediate" evidence="11">
    <location>
        <position position="278"/>
    </location>
</feature>
<dbReference type="Gene3D" id="1.10.150.130">
    <property type="match status" value="1"/>
</dbReference>